<reference evidence="2 3" key="1">
    <citation type="journal article" date="2016" name="Nat. Commun.">
        <title>Thousands of microbial genomes shed light on interconnected biogeochemical processes in an aquifer system.</title>
        <authorList>
            <person name="Anantharaman K."/>
            <person name="Brown C.T."/>
            <person name="Hug L.A."/>
            <person name="Sharon I."/>
            <person name="Castelle C.J."/>
            <person name="Probst A.J."/>
            <person name="Thomas B.C."/>
            <person name="Singh A."/>
            <person name="Wilkins M.J."/>
            <person name="Karaoz U."/>
            <person name="Brodie E.L."/>
            <person name="Williams K.H."/>
            <person name="Hubbard S.S."/>
            <person name="Banfield J.F."/>
        </authorList>
    </citation>
    <scope>NUCLEOTIDE SEQUENCE [LARGE SCALE GENOMIC DNA]</scope>
</reference>
<gene>
    <name evidence="2" type="ORF">A2893_04995</name>
</gene>
<evidence type="ECO:0008006" key="4">
    <source>
        <dbReference type="Google" id="ProtNLM"/>
    </source>
</evidence>
<sequence length="112" mass="13033">MFFFTDLLINYFFVNYFCMVITTLESIVKEKKWKTLQGAYRNLAKTSKNRPSESFLIQSLDNPSLWRIISIWKDMETLQKVRESGKTPTGILIFREAGAEPTLTIFDVKGIL</sequence>
<feature type="transmembrane region" description="Helical" evidence="1">
    <location>
        <begin position="12"/>
        <end position="28"/>
    </location>
</feature>
<dbReference type="AlphaFoldDB" id="A0A1F8BLR3"/>
<keyword evidence="1" id="KW-0812">Transmembrane</keyword>
<dbReference type="SUPFAM" id="SSF54909">
    <property type="entry name" value="Dimeric alpha+beta barrel"/>
    <property type="match status" value="1"/>
</dbReference>
<dbReference type="STRING" id="1802521.A2893_04995"/>
<keyword evidence="1" id="KW-0472">Membrane</keyword>
<proteinExistence type="predicted"/>
<dbReference type="EMBL" id="MGHH01000007">
    <property type="protein sequence ID" value="OGM64983.1"/>
    <property type="molecule type" value="Genomic_DNA"/>
</dbReference>
<evidence type="ECO:0000256" key="1">
    <source>
        <dbReference type="SAM" id="Phobius"/>
    </source>
</evidence>
<evidence type="ECO:0000313" key="2">
    <source>
        <dbReference type="EMBL" id="OGM64983.1"/>
    </source>
</evidence>
<comment type="caution">
    <text evidence="2">The sequence shown here is derived from an EMBL/GenBank/DDBJ whole genome shotgun (WGS) entry which is preliminary data.</text>
</comment>
<organism evidence="2 3">
    <name type="scientific">Candidatus Woesebacteria bacterium RIFCSPLOWO2_01_FULL_39_25</name>
    <dbReference type="NCBI Taxonomy" id="1802521"/>
    <lineage>
        <taxon>Bacteria</taxon>
        <taxon>Candidatus Woeseibacteriota</taxon>
    </lineage>
</organism>
<evidence type="ECO:0000313" key="3">
    <source>
        <dbReference type="Proteomes" id="UP000176725"/>
    </source>
</evidence>
<dbReference type="Proteomes" id="UP000176725">
    <property type="component" value="Unassembled WGS sequence"/>
</dbReference>
<accession>A0A1F8BLR3</accession>
<dbReference type="InterPro" id="IPR011008">
    <property type="entry name" value="Dimeric_a/b-barrel"/>
</dbReference>
<name>A0A1F8BLR3_9BACT</name>
<protein>
    <recommendedName>
        <fullName evidence="4">ABM domain-containing protein</fullName>
    </recommendedName>
</protein>
<keyword evidence="1" id="KW-1133">Transmembrane helix</keyword>